<evidence type="ECO:0000256" key="1">
    <source>
        <dbReference type="SAM" id="MobiDB-lite"/>
    </source>
</evidence>
<organism evidence="2 3">
    <name type="scientific">Dryococelus australis</name>
    <dbReference type="NCBI Taxonomy" id="614101"/>
    <lineage>
        <taxon>Eukaryota</taxon>
        <taxon>Metazoa</taxon>
        <taxon>Ecdysozoa</taxon>
        <taxon>Arthropoda</taxon>
        <taxon>Hexapoda</taxon>
        <taxon>Insecta</taxon>
        <taxon>Pterygota</taxon>
        <taxon>Neoptera</taxon>
        <taxon>Polyneoptera</taxon>
        <taxon>Phasmatodea</taxon>
        <taxon>Verophasmatodea</taxon>
        <taxon>Anareolatae</taxon>
        <taxon>Phasmatidae</taxon>
        <taxon>Eurycanthinae</taxon>
        <taxon>Dryococelus</taxon>
    </lineage>
</organism>
<protein>
    <submittedName>
        <fullName evidence="2">Uncharacterized protein</fullName>
    </submittedName>
</protein>
<keyword evidence="3" id="KW-1185">Reference proteome</keyword>
<proteinExistence type="predicted"/>
<name>A0ABQ9IK83_9NEOP</name>
<feature type="region of interest" description="Disordered" evidence="1">
    <location>
        <begin position="137"/>
        <end position="164"/>
    </location>
</feature>
<comment type="caution">
    <text evidence="2">The sequence shown here is derived from an EMBL/GenBank/DDBJ whole genome shotgun (WGS) entry which is preliminary data.</text>
</comment>
<evidence type="ECO:0000313" key="3">
    <source>
        <dbReference type="Proteomes" id="UP001159363"/>
    </source>
</evidence>
<sequence>MTLDDISGASLPSLHRSASHPEIASLIPSAVYYCMETTANATSGSRPPSPDVAIVSTVPTIPPTCSSITITIGVATLHSATVTVSSSGVAAGTAVITTAVTMSSLHNPIVTSVWVRSSGDVSCISSPQRLQAAFTPLTTPLPQRRKGTPKAPPALPGKSTALGPMPASSGALGPTPGLAGILGKTRVSTLVHRDALIDYFKSLATQFHTFTMVWSRLFRSVLILPAAADHETVEEELTAQGVIIRGIRQLATGGANSRPLNKFLVTVDTALI</sequence>
<dbReference type="Proteomes" id="UP001159363">
    <property type="component" value="Chromosome 1"/>
</dbReference>
<evidence type="ECO:0000313" key="2">
    <source>
        <dbReference type="EMBL" id="KAJ8897105.1"/>
    </source>
</evidence>
<accession>A0ABQ9IK83</accession>
<dbReference type="EMBL" id="JARBHB010000001">
    <property type="protein sequence ID" value="KAJ8897105.1"/>
    <property type="molecule type" value="Genomic_DNA"/>
</dbReference>
<gene>
    <name evidence="2" type="ORF">PR048_002451</name>
</gene>
<reference evidence="2 3" key="1">
    <citation type="submission" date="2023-02" db="EMBL/GenBank/DDBJ databases">
        <title>LHISI_Scaffold_Assembly.</title>
        <authorList>
            <person name="Stuart O.P."/>
            <person name="Cleave R."/>
            <person name="Magrath M.J.L."/>
            <person name="Mikheyev A.S."/>
        </authorList>
    </citation>
    <scope>NUCLEOTIDE SEQUENCE [LARGE SCALE GENOMIC DNA]</scope>
    <source>
        <strain evidence="2">Daus_M_001</strain>
        <tissue evidence="2">Leg muscle</tissue>
    </source>
</reference>